<dbReference type="AlphaFoldDB" id="A1BDK2"/>
<protein>
    <submittedName>
        <fullName evidence="2">Uncharacterized protein</fullName>
    </submittedName>
</protein>
<dbReference type="KEGG" id="cph:Cpha266_0421"/>
<dbReference type="OrthoDB" id="595227at2"/>
<sequence>MAKTEMGSPDKYDLFAEKIDQFKLLVEEKKNLQEQIMLLQEEFNEKIKPFENQLSTVVRKLELELARVEGKTSEKPAPLKYSRGRLGISIKELLGNSPDRAFKPKEIADALSTKGTTVSLWLNKYGSSDQEIERIPSENGGKRFLYKIK</sequence>
<dbReference type="Proteomes" id="UP000008701">
    <property type="component" value="Chromosome"/>
</dbReference>
<reference evidence="2 3" key="1">
    <citation type="submission" date="2006-12" db="EMBL/GenBank/DDBJ databases">
        <title>Complete sequence of Chlorobium phaeobacteroides DSM 266.</title>
        <authorList>
            <consortium name="US DOE Joint Genome Institute"/>
            <person name="Copeland A."/>
            <person name="Lucas S."/>
            <person name="Lapidus A."/>
            <person name="Barry K."/>
            <person name="Detter J.C."/>
            <person name="Glavina del Rio T."/>
            <person name="Hammon N."/>
            <person name="Israni S."/>
            <person name="Pitluck S."/>
            <person name="Goltsman E."/>
            <person name="Schmutz J."/>
            <person name="Larimer F."/>
            <person name="Land M."/>
            <person name="Hauser L."/>
            <person name="Mikhailova N."/>
            <person name="Li T."/>
            <person name="Overmann J."/>
            <person name="Bryant D.A."/>
            <person name="Richardson P."/>
        </authorList>
    </citation>
    <scope>NUCLEOTIDE SEQUENCE [LARGE SCALE GENOMIC DNA]</scope>
    <source>
        <strain evidence="2 3">DSM 266</strain>
    </source>
</reference>
<dbReference type="EMBL" id="CP000492">
    <property type="protein sequence ID" value="ABL64479.1"/>
    <property type="molecule type" value="Genomic_DNA"/>
</dbReference>
<name>A1BDK2_CHLPD</name>
<organism evidence="2 3">
    <name type="scientific">Chlorobium phaeobacteroides (strain DSM 266 / SMG 266 / 2430)</name>
    <dbReference type="NCBI Taxonomy" id="290317"/>
    <lineage>
        <taxon>Bacteria</taxon>
        <taxon>Pseudomonadati</taxon>
        <taxon>Chlorobiota</taxon>
        <taxon>Chlorobiia</taxon>
        <taxon>Chlorobiales</taxon>
        <taxon>Chlorobiaceae</taxon>
        <taxon>Chlorobium/Pelodictyon group</taxon>
        <taxon>Chlorobium</taxon>
    </lineage>
</organism>
<dbReference type="HOGENOM" id="CLU_1757100_0_0_10"/>
<proteinExistence type="predicted"/>
<evidence type="ECO:0000256" key="1">
    <source>
        <dbReference type="SAM" id="Coils"/>
    </source>
</evidence>
<keyword evidence="1" id="KW-0175">Coiled coil</keyword>
<keyword evidence="3" id="KW-1185">Reference proteome</keyword>
<accession>A1BDK2</accession>
<gene>
    <name evidence="2" type="ordered locus">Cpha266_0421</name>
</gene>
<evidence type="ECO:0000313" key="2">
    <source>
        <dbReference type="EMBL" id="ABL64479.1"/>
    </source>
</evidence>
<dbReference type="RefSeq" id="WP_011744312.1">
    <property type="nucleotide sequence ID" value="NC_008639.1"/>
</dbReference>
<dbReference type="STRING" id="290317.Cpha266_0421"/>
<dbReference type="eggNOG" id="ENOG5033W34">
    <property type="taxonomic scope" value="Bacteria"/>
</dbReference>
<feature type="coiled-coil region" evidence="1">
    <location>
        <begin position="15"/>
        <end position="42"/>
    </location>
</feature>
<evidence type="ECO:0000313" key="3">
    <source>
        <dbReference type="Proteomes" id="UP000008701"/>
    </source>
</evidence>